<evidence type="ECO:0000313" key="14">
    <source>
        <dbReference type="EMBL" id="CAA7269679.1"/>
    </source>
</evidence>
<evidence type="ECO:0008006" key="16">
    <source>
        <dbReference type="Google" id="ProtNLM"/>
    </source>
</evidence>
<dbReference type="Proteomes" id="UP000467700">
    <property type="component" value="Unassembled WGS sequence"/>
</dbReference>
<dbReference type="GO" id="GO:0005506">
    <property type="term" value="F:iron ion binding"/>
    <property type="evidence" value="ECO:0007669"/>
    <property type="project" value="InterPro"/>
</dbReference>
<reference evidence="14 15" key="1">
    <citation type="submission" date="2020-01" db="EMBL/GenBank/DDBJ databases">
        <authorList>
            <person name="Gupta K D."/>
        </authorList>
    </citation>
    <scope>NUCLEOTIDE SEQUENCE [LARGE SCALE GENOMIC DNA]</scope>
</reference>
<dbReference type="InterPro" id="IPR050121">
    <property type="entry name" value="Cytochrome_P450_monoxygenase"/>
</dbReference>
<comment type="caution">
    <text evidence="14">The sequence shown here is derived from an EMBL/GenBank/DDBJ whole genome shotgun (WGS) entry which is preliminary data.</text>
</comment>
<keyword evidence="9" id="KW-0560">Oxidoreductase</keyword>
<gene>
    <name evidence="14" type="ORF">AAE3_LOCUS11739</name>
</gene>
<keyword evidence="8" id="KW-1133">Transmembrane helix</keyword>
<dbReference type="GO" id="GO:0004497">
    <property type="term" value="F:monooxygenase activity"/>
    <property type="evidence" value="ECO:0007669"/>
    <property type="project" value="UniProtKB-KW"/>
</dbReference>
<dbReference type="InterPro" id="IPR001128">
    <property type="entry name" value="Cyt_P450"/>
</dbReference>
<keyword evidence="6" id="KW-0812">Transmembrane</keyword>
<evidence type="ECO:0000256" key="10">
    <source>
        <dbReference type="ARBA" id="ARBA00023004"/>
    </source>
</evidence>
<comment type="similarity">
    <text evidence="4">Belongs to the cytochrome P450 family.</text>
</comment>
<dbReference type="EMBL" id="CACVBS010000079">
    <property type="protein sequence ID" value="CAA7269679.1"/>
    <property type="molecule type" value="Genomic_DNA"/>
</dbReference>
<dbReference type="GO" id="GO:0016020">
    <property type="term" value="C:membrane"/>
    <property type="evidence" value="ECO:0007669"/>
    <property type="project" value="UniProtKB-SubCell"/>
</dbReference>
<evidence type="ECO:0000256" key="5">
    <source>
        <dbReference type="ARBA" id="ARBA00022617"/>
    </source>
</evidence>
<dbReference type="GO" id="GO:0020037">
    <property type="term" value="F:heme binding"/>
    <property type="evidence" value="ECO:0007669"/>
    <property type="project" value="InterPro"/>
</dbReference>
<dbReference type="PANTHER" id="PTHR24305:SF166">
    <property type="entry name" value="CYTOCHROME P450 12A4, MITOCHONDRIAL-RELATED"/>
    <property type="match status" value="1"/>
</dbReference>
<evidence type="ECO:0000256" key="9">
    <source>
        <dbReference type="ARBA" id="ARBA00023002"/>
    </source>
</evidence>
<dbReference type="InterPro" id="IPR036396">
    <property type="entry name" value="Cyt_P450_sf"/>
</dbReference>
<dbReference type="Gene3D" id="1.10.630.10">
    <property type="entry name" value="Cytochrome P450"/>
    <property type="match status" value="1"/>
</dbReference>
<dbReference type="PRINTS" id="PR00385">
    <property type="entry name" value="P450"/>
</dbReference>
<evidence type="ECO:0000256" key="11">
    <source>
        <dbReference type="ARBA" id="ARBA00023033"/>
    </source>
</evidence>
<dbReference type="CDD" id="cd11069">
    <property type="entry name" value="CYP_FUM15-like"/>
    <property type="match status" value="1"/>
</dbReference>
<evidence type="ECO:0000256" key="2">
    <source>
        <dbReference type="ARBA" id="ARBA00004370"/>
    </source>
</evidence>
<evidence type="ECO:0000256" key="4">
    <source>
        <dbReference type="ARBA" id="ARBA00010617"/>
    </source>
</evidence>
<dbReference type="Pfam" id="PF00067">
    <property type="entry name" value="p450"/>
    <property type="match status" value="1"/>
</dbReference>
<keyword evidence="7 13" id="KW-0479">Metal-binding</keyword>
<dbReference type="PANTHER" id="PTHR24305">
    <property type="entry name" value="CYTOCHROME P450"/>
    <property type="match status" value="1"/>
</dbReference>
<comment type="pathway">
    <text evidence="3">Secondary metabolite biosynthesis; terpenoid biosynthesis.</text>
</comment>
<keyword evidence="11" id="KW-0503">Monooxygenase</keyword>
<evidence type="ECO:0000256" key="3">
    <source>
        <dbReference type="ARBA" id="ARBA00004721"/>
    </source>
</evidence>
<proteinExistence type="inferred from homology"/>
<feature type="binding site" description="axial binding residue" evidence="13">
    <location>
        <position position="491"/>
    </location>
    <ligand>
        <name>heme</name>
        <dbReference type="ChEBI" id="CHEBI:30413"/>
    </ligand>
    <ligandPart>
        <name>Fe</name>
        <dbReference type="ChEBI" id="CHEBI:18248"/>
    </ligandPart>
</feature>
<evidence type="ECO:0000256" key="7">
    <source>
        <dbReference type="ARBA" id="ARBA00022723"/>
    </source>
</evidence>
<accession>A0A8S0VU73</accession>
<keyword evidence="10 13" id="KW-0408">Iron</keyword>
<protein>
    <recommendedName>
        <fullName evidence="16">Cytochrome P450</fullName>
    </recommendedName>
</protein>
<dbReference type="OrthoDB" id="1470350at2759"/>
<keyword evidence="15" id="KW-1185">Reference proteome</keyword>
<comment type="cofactor">
    <cofactor evidence="1 13">
        <name>heme</name>
        <dbReference type="ChEBI" id="CHEBI:30413"/>
    </cofactor>
</comment>
<comment type="subcellular location">
    <subcellularLocation>
        <location evidence="2">Membrane</location>
    </subcellularLocation>
</comment>
<evidence type="ECO:0000256" key="8">
    <source>
        <dbReference type="ARBA" id="ARBA00022989"/>
    </source>
</evidence>
<dbReference type="AlphaFoldDB" id="A0A8S0VU73"/>
<keyword evidence="5 13" id="KW-0349">Heme</keyword>
<evidence type="ECO:0000313" key="15">
    <source>
        <dbReference type="Proteomes" id="UP000467700"/>
    </source>
</evidence>
<evidence type="ECO:0000256" key="12">
    <source>
        <dbReference type="ARBA" id="ARBA00023136"/>
    </source>
</evidence>
<dbReference type="SUPFAM" id="SSF48264">
    <property type="entry name" value="Cytochrome P450"/>
    <property type="match status" value="1"/>
</dbReference>
<evidence type="ECO:0000256" key="13">
    <source>
        <dbReference type="PIRSR" id="PIRSR602403-1"/>
    </source>
</evidence>
<organism evidence="14 15">
    <name type="scientific">Cyclocybe aegerita</name>
    <name type="common">Black poplar mushroom</name>
    <name type="synonym">Agrocybe aegerita</name>
    <dbReference type="NCBI Taxonomy" id="1973307"/>
    <lineage>
        <taxon>Eukaryota</taxon>
        <taxon>Fungi</taxon>
        <taxon>Dikarya</taxon>
        <taxon>Basidiomycota</taxon>
        <taxon>Agaricomycotina</taxon>
        <taxon>Agaricomycetes</taxon>
        <taxon>Agaricomycetidae</taxon>
        <taxon>Agaricales</taxon>
        <taxon>Agaricineae</taxon>
        <taxon>Bolbitiaceae</taxon>
        <taxon>Cyclocybe</taxon>
    </lineage>
</organism>
<keyword evidence="12" id="KW-0472">Membrane</keyword>
<evidence type="ECO:0000256" key="1">
    <source>
        <dbReference type="ARBA" id="ARBA00001971"/>
    </source>
</evidence>
<dbReference type="InterPro" id="IPR002403">
    <property type="entry name" value="Cyt_P450_E_grp-IV"/>
</dbReference>
<sequence>MESLRSLLLCIFFLYLCWRTVKWIGFPLIFGTPFRDIPGPVSTSWAMGNLGQLFNAKGLPFHQSLVDMYGGMVKVYGFFGDEQLYVADPRALQQIIIKDQESFDETAAFLETNQVIFGPGLVATTGEQHRRQRRVVNPIFAVPQLRRISPVFYEIAEKLASVMESELQQHSSSKAVLDMSDWMSRVALESVGRTVLGYSFDPLDSPHNNPYTSAIKELIPTLFRLSLIRQFAPFLSKLGPAWFRRKVVEWTPHETVQKVKEMSDVMHETAQNILEQKRRELSSDPDNQNAKDIISILLKSNEDAKVKGGEQLSDMELTGQMTVLIFGAQDTTSSCLSRILHQISKHQEVQDCICEELRNASLEGSNTDEYGRLTYDALSNLPWLDAVLKETLRLYPPVPFVRRTAIKDTILPYSKLDSTSDEIAHVKVPKGTILFASIAGSNRLETIWGPDAKEWKPERWFGASVEVKDPARKLPGIYSGTLSFLGGGRSCVGYRFAQIEMKIILATLLTRFKFSCSENDPDVGWNLSQIISPSVRTTTAEGGVDEKKGLPLIVESLVQ</sequence>
<dbReference type="PRINTS" id="PR00465">
    <property type="entry name" value="EP450IV"/>
</dbReference>
<evidence type="ECO:0000256" key="6">
    <source>
        <dbReference type="ARBA" id="ARBA00022692"/>
    </source>
</evidence>
<dbReference type="GO" id="GO:0016705">
    <property type="term" value="F:oxidoreductase activity, acting on paired donors, with incorporation or reduction of molecular oxygen"/>
    <property type="evidence" value="ECO:0007669"/>
    <property type="project" value="InterPro"/>
</dbReference>
<name>A0A8S0VU73_CYCAE</name>